<proteinExistence type="predicted"/>
<dbReference type="EMBL" id="MBFR01000101">
    <property type="protein sequence ID" value="PVU94090.1"/>
    <property type="molecule type" value="Genomic_DNA"/>
</dbReference>
<comment type="caution">
    <text evidence="1">The sequence shown here is derived from an EMBL/GenBank/DDBJ whole genome shotgun (WGS) entry which is preliminary data.</text>
</comment>
<dbReference type="Proteomes" id="UP000245383">
    <property type="component" value="Unassembled WGS sequence"/>
</dbReference>
<sequence>MDINERRINILLRNINIARYGNEGDVSGVADILLYISGFNADHGYRTTFENPISGSSRPDIRIEVYEDLSQAGEQLLPVLVIELKRRQSVRNTRDEHNNQLFRYMRSGNFPHGILMYANEAYFYVNDNDNIEQEKNSQFDNIAASYQEIIDRLVRIRILYQKEL</sequence>
<evidence type="ECO:0000313" key="1">
    <source>
        <dbReference type="EMBL" id="PVU94090.1"/>
    </source>
</evidence>
<reference evidence="1 4" key="1">
    <citation type="journal article" date="2018" name="MBio">
        <title>Comparative Genomics Reveals the Core Gene Toolbox for the Fungus-Insect Symbiosis.</title>
        <authorList>
            <person name="Wang Y."/>
            <person name="Stata M."/>
            <person name="Wang W."/>
            <person name="Stajich J.E."/>
            <person name="White M.M."/>
            <person name="Moncalvo J.M."/>
        </authorList>
    </citation>
    <scope>NUCLEOTIDE SEQUENCE [LARGE SCALE GENOMIC DNA]</scope>
    <source>
        <strain evidence="1 4">SWE-8-4</strain>
    </source>
</reference>
<accession>A0A2T9YP19</accession>
<evidence type="ECO:0000313" key="3">
    <source>
        <dbReference type="EMBL" id="PVU94098.1"/>
    </source>
</evidence>
<dbReference type="EMBL" id="MBFR01000101">
    <property type="protein sequence ID" value="PVU94098.1"/>
    <property type="molecule type" value="Genomic_DNA"/>
</dbReference>
<evidence type="ECO:0000313" key="4">
    <source>
        <dbReference type="Proteomes" id="UP000245383"/>
    </source>
</evidence>
<evidence type="ECO:0000313" key="2">
    <source>
        <dbReference type="EMBL" id="PVU94096.1"/>
    </source>
</evidence>
<organism evidence="1 4">
    <name type="scientific">Smittium simulii</name>
    <dbReference type="NCBI Taxonomy" id="133385"/>
    <lineage>
        <taxon>Eukaryota</taxon>
        <taxon>Fungi</taxon>
        <taxon>Fungi incertae sedis</taxon>
        <taxon>Zoopagomycota</taxon>
        <taxon>Kickxellomycotina</taxon>
        <taxon>Harpellomycetes</taxon>
        <taxon>Harpellales</taxon>
        <taxon>Legeriomycetaceae</taxon>
        <taxon>Smittium</taxon>
    </lineage>
</organism>
<dbReference type="AlphaFoldDB" id="A0A2T9YP19"/>
<protein>
    <submittedName>
        <fullName evidence="1">Uncharacterized protein</fullName>
    </submittedName>
</protein>
<name>A0A2T9YP19_9FUNG</name>
<gene>
    <name evidence="2" type="ORF">BB561_002782</name>
    <name evidence="3" type="ORF">BB561_002783</name>
    <name evidence="1" type="ORF">BB561_002784</name>
</gene>
<keyword evidence="4" id="KW-1185">Reference proteome</keyword>
<dbReference type="EMBL" id="MBFR01000101">
    <property type="protein sequence ID" value="PVU94096.1"/>
    <property type="molecule type" value="Genomic_DNA"/>
</dbReference>